<evidence type="ECO:0000313" key="3">
    <source>
        <dbReference type="Proteomes" id="UP000325577"/>
    </source>
</evidence>
<protein>
    <submittedName>
        <fullName evidence="2">Uncharacterized protein</fullName>
    </submittedName>
</protein>
<name>A0A5J5AP37_9ASTE</name>
<dbReference type="EMBL" id="CM018042">
    <property type="protein sequence ID" value="KAA8532773.1"/>
    <property type="molecule type" value="Genomic_DNA"/>
</dbReference>
<evidence type="ECO:0000256" key="1">
    <source>
        <dbReference type="SAM" id="MobiDB-lite"/>
    </source>
</evidence>
<keyword evidence="3" id="KW-1185">Reference proteome</keyword>
<accession>A0A5J5AP37</accession>
<feature type="region of interest" description="Disordered" evidence="1">
    <location>
        <begin position="1"/>
        <end position="114"/>
    </location>
</feature>
<feature type="compositionally biased region" description="Basic and acidic residues" evidence="1">
    <location>
        <begin position="7"/>
        <end position="22"/>
    </location>
</feature>
<dbReference type="AlphaFoldDB" id="A0A5J5AP37"/>
<sequence>MTAARRLLGDDHSKMVVHEHRSGPAHSATENRPPAGRVPGQRPVTADGGETTPSKIPVHGHPSPSAGAATEKSPPAGRSAASPQCDRRKYASCIPSASTNAKKPCSNIYQRCRP</sequence>
<evidence type="ECO:0000313" key="2">
    <source>
        <dbReference type="EMBL" id="KAA8532773.1"/>
    </source>
</evidence>
<gene>
    <name evidence="2" type="ORF">F0562_032806</name>
</gene>
<proteinExistence type="predicted"/>
<organism evidence="2 3">
    <name type="scientific">Nyssa sinensis</name>
    <dbReference type="NCBI Taxonomy" id="561372"/>
    <lineage>
        <taxon>Eukaryota</taxon>
        <taxon>Viridiplantae</taxon>
        <taxon>Streptophyta</taxon>
        <taxon>Embryophyta</taxon>
        <taxon>Tracheophyta</taxon>
        <taxon>Spermatophyta</taxon>
        <taxon>Magnoliopsida</taxon>
        <taxon>eudicotyledons</taxon>
        <taxon>Gunneridae</taxon>
        <taxon>Pentapetalae</taxon>
        <taxon>asterids</taxon>
        <taxon>Cornales</taxon>
        <taxon>Nyssaceae</taxon>
        <taxon>Nyssa</taxon>
    </lineage>
</organism>
<dbReference type="Proteomes" id="UP000325577">
    <property type="component" value="Linkage Group LG19"/>
</dbReference>
<reference evidence="2 3" key="1">
    <citation type="submission" date="2019-09" db="EMBL/GenBank/DDBJ databases">
        <title>A chromosome-level genome assembly of the Chinese tupelo Nyssa sinensis.</title>
        <authorList>
            <person name="Yang X."/>
            <person name="Kang M."/>
            <person name="Yang Y."/>
            <person name="Xiong H."/>
            <person name="Wang M."/>
            <person name="Zhang Z."/>
            <person name="Wang Z."/>
            <person name="Wu H."/>
            <person name="Ma T."/>
            <person name="Liu J."/>
            <person name="Xi Z."/>
        </authorList>
    </citation>
    <scope>NUCLEOTIDE SEQUENCE [LARGE SCALE GENOMIC DNA]</scope>
    <source>
        <strain evidence="2">J267</strain>
        <tissue evidence="2">Leaf</tissue>
    </source>
</reference>